<dbReference type="InterPro" id="IPR036890">
    <property type="entry name" value="HATPase_C_sf"/>
</dbReference>
<dbReference type="Proteomes" id="UP000216752">
    <property type="component" value="Chromosome"/>
</dbReference>
<dbReference type="GO" id="GO:0004674">
    <property type="term" value="F:protein serine/threonine kinase activity"/>
    <property type="evidence" value="ECO:0007669"/>
    <property type="project" value="UniProtKB-EC"/>
</dbReference>
<evidence type="ECO:0000313" key="3">
    <source>
        <dbReference type="EMBL" id="XFO68388.1"/>
    </source>
</evidence>
<dbReference type="RefSeq" id="WP_094606495.1">
    <property type="nucleotide sequence ID" value="NZ_CP155573.1"/>
</dbReference>
<evidence type="ECO:0000256" key="1">
    <source>
        <dbReference type="ARBA" id="ARBA00022527"/>
    </source>
</evidence>
<dbReference type="EC" id="2.7.11.1" evidence="3"/>
<evidence type="ECO:0000259" key="2">
    <source>
        <dbReference type="Pfam" id="PF13581"/>
    </source>
</evidence>
<dbReference type="InterPro" id="IPR003594">
    <property type="entry name" value="HATPase_dom"/>
</dbReference>
<name>A0ABZ3ISI8_9FIRM</name>
<keyword evidence="4" id="KW-1185">Reference proteome</keyword>
<accession>A0ABZ3ISI8</accession>
<keyword evidence="3" id="KW-0808">Transferase</keyword>
<dbReference type="EMBL" id="CP155573">
    <property type="protein sequence ID" value="XFO68388.1"/>
    <property type="molecule type" value="Genomic_DNA"/>
</dbReference>
<dbReference type="Pfam" id="PF13581">
    <property type="entry name" value="HATPase_c_2"/>
    <property type="match status" value="1"/>
</dbReference>
<dbReference type="Gene3D" id="3.30.565.10">
    <property type="entry name" value="Histidine kinase-like ATPase, C-terminal domain"/>
    <property type="match status" value="1"/>
</dbReference>
<dbReference type="PANTHER" id="PTHR35526:SF6">
    <property type="entry name" value="SLR1861 PROTEIN"/>
    <property type="match status" value="1"/>
</dbReference>
<dbReference type="SUPFAM" id="SSF55874">
    <property type="entry name" value="ATPase domain of HSP90 chaperone/DNA topoisomerase II/histidine kinase"/>
    <property type="match status" value="1"/>
</dbReference>
<keyword evidence="1" id="KW-0723">Serine/threonine-protein kinase</keyword>
<reference evidence="3" key="1">
    <citation type="submission" date="2024-05" db="EMBL/GenBank/DDBJ databases">
        <title>Isolation and characterization of Sporomusa carbonis sp. nov., a carboxydotrophic hydrogenogen in the genus of Sporomusa isolated from a charcoal burning pile.</title>
        <authorList>
            <person name="Boeer T."/>
            <person name="Rosenbaum F."/>
            <person name="Eysell L."/>
            <person name="Mueller V."/>
            <person name="Daniel R."/>
            <person name="Poehlein A."/>
        </authorList>
    </citation>
    <scope>NUCLEOTIDE SEQUENCE [LARGE SCALE GENOMIC DNA]</scope>
    <source>
        <strain evidence="3">DSM 10669</strain>
    </source>
</reference>
<gene>
    <name evidence="3" type="primary">btrW</name>
    <name evidence="3" type="ORF">SPSIL_046110</name>
</gene>
<dbReference type="PANTHER" id="PTHR35526">
    <property type="entry name" value="ANTI-SIGMA-F FACTOR RSBW-RELATED"/>
    <property type="match status" value="1"/>
</dbReference>
<dbReference type="InterPro" id="IPR050267">
    <property type="entry name" value="Anti-sigma-factor_SerPK"/>
</dbReference>
<feature type="domain" description="Histidine kinase/HSP90-like ATPase" evidence="2">
    <location>
        <begin position="11"/>
        <end position="135"/>
    </location>
</feature>
<keyword evidence="3" id="KW-0418">Kinase</keyword>
<organism evidence="3 4">
    <name type="scientific">Sporomusa silvacetica DSM 10669</name>
    <dbReference type="NCBI Taxonomy" id="1123289"/>
    <lineage>
        <taxon>Bacteria</taxon>
        <taxon>Bacillati</taxon>
        <taxon>Bacillota</taxon>
        <taxon>Negativicutes</taxon>
        <taxon>Selenomonadales</taxon>
        <taxon>Sporomusaceae</taxon>
        <taxon>Sporomusa</taxon>
    </lineage>
</organism>
<evidence type="ECO:0000313" key="4">
    <source>
        <dbReference type="Proteomes" id="UP000216752"/>
    </source>
</evidence>
<proteinExistence type="predicted"/>
<protein>
    <submittedName>
        <fullName evidence="3">Serine/threonine-protein kinase BtrW</fullName>
        <ecNumber evidence="3">2.7.11.1</ecNumber>
    </submittedName>
</protein>
<dbReference type="CDD" id="cd16936">
    <property type="entry name" value="HATPase_RsbW-like"/>
    <property type="match status" value="1"/>
</dbReference>
<sequence>MAKKQTMILKNNLDELEKLSTNLEEFFEENDIAPKILFQVNLALDELVTNIISYAYSDCLAHEVLIEISFADSTISLTVSDDGVAFDPMTIPEPDLNQSAENREIGGLGIHFVRKNMDSMEYQRLDGRNILSLKKMVGS</sequence>